<dbReference type="AlphaFoldDB" id="A0A7S9KNN0"/>
<dbReference type="PANTHER" id="PTHR40788:SF2">
    <property type="entry name" value="CLR5 DOMAIN-CONTAINING PROTEIN"/>
    <property type="match status" value="1"/>
</dbReference>
<evidence type="ECO:0000256" key="1">
    <source>
        <dbReference type="SAM" id="MobiDB-lite"/>
    </source>
</evidence>
<evidence type="ECO:0000313" key="3">
    <source>
        <dbReference type="Proteomes" id="UP000594364"/>
    </source>
</evidence>
<reference evidence="2 3" key="1">
    <citation type="journal article" date="2018" name="PLoS Genet.">
        <title>Repeat elements organise 3D genome structure and mediate transcription in the filamentous fungus Epichloe festucae.</title>
        <authorList>
            <person name="Winter D.J."/>
            <person name="Ganley A.R.D."/>
            <person name="Young C.A."/>
            <person name="Liachko I."/>
            <person name="Schardl C.L."/>
            <person name="Dupont P.Y."/>
            <person name="Berry D."/>
            <person name="Ram A."/>
            <person name="Scott B."/>
            <person name="Cox M.P."/>
        </authorList>
    </citation>
    <scope>NUCLEOTIDE SEQUENCE [LARGE SCALE GENOMIC DNA]</scope>
    <source>
        <strain evidence="2 3">Fl1</strain>
    </source>
</reference>
<feature type="region of interest" description="Disordered" evidence="1">
    <location>
        <begin position="714"/>
        <end position="745"/>
    </location>
</feature>
<sequence length="855" mass="96892">MNPLQPRTNFQFDPFEPHPELDNVDISEFENADWNSNSDPFGFFSRKGLSPPKLMEPAEVRKEARHRSSKIYEDYHKLRAIIERHEAVIQKRWEKKTRSQRLKILLDAWPNMPATHRPEFAAFRKHPKRLHEAAAKYRDSFIWPYINQEDLGKPKTLPLLLNARGRNHPSVFAAADGDVMHLGNVSMVLVPIFLNGHVMILNGMTTEQDYGKVVSWDDHEDAFDWMHTRKQFLPGEGLAILEAQNRLLSFLVTCCHQILHDIPSEELISDAYPVQPEPSWGASDEARNLASLSTLAGEAPYRVPAKLNFESIESLLAARAARAEEHILALREDPGYFAEHLIDIKEHRQEVLRDVEGKVHPTMKFPREKILWARIVGNAVVGASFQLEIFSKLRDQAQKLKLLQNKYANKISPLEDLPEEYLVALLKFRHYLNQAAQGPMLQLKTVVAASPPMRKYFVRDIPISPSSTKIVVMQKPGVKMDGVAQSVFYLLQTLWEDELNLFLYRLPVVVDELERLIQSDQRARDLVSPHVAHLISELAIIGECMRQLQLYQPWANGFEFALADKEEGLKREFAESTKSLGLMLGALHENNLGSVCEFGNPSDNKFDYPVGRRRNKANVDALRAAEANLDIFWAKMDDLLYHKAGRLDDTAWKQLLTKSRPLQRTPEWTEPASGKNVKQSKHAQTAPGALTAPFSALGIGSEPSSVRKEVLAGAASKSKVKSHGTPDVRPAETTNAIPQSASATSDPYRPFSVDARALKVFRIVFFDPTANTTPGEVAWNDFLHAMSSVGFAARKLYGSVWHFQPTKLDVERSIQFHEPHPQGKVPFLMARRHGRRLFRAYGWSLSTFTLKDMSA</sequence>
<keyword evidence="3" id="KW-1185">Reference proteome</keyword>
<gene>
    <name evidence="2" type="ORF">C2857_002670</name>
</gene>
<evidence type="ECO:0000313" key="2">
    <source>
        <dbReference type="EMBL" id="QPG95952.1"/>
    </source>
</evidence>
<accession>A0A7S9KNN0</accession>
<dbReference type="Proteomes" id="UP000594364">
    <property type="component" value="Chromosome 2"/>
</dbReference>
<dbReference type="PANTHER" id="PTHR40788">
    <property type="entry name" value="CLR5 DOMAIN-CONTAINING PROTEIN-RELATED"/>
    <property type="match status" value="1"/>
</dbReference>
<feature type="region of interest" description="Disordered" evidence="1">
    <location>
        <begin position="662"/>
        <end position="686"/>
    </location>
</feature>
<dbReference type="EMBL" id="CP031386">
    <property type="protein sequence ID" value="QPG95952.1"/>
    <property type="molecule type" value="Genomic_DNA"/>
</dbReference>
<proteinExistence type="predicted"/>
<name>A0A7S9KNN0_EPIFF</name>
<protein>
    <submittedName>
        <fullName evidence="2">Uncharacterized protein</fullName>
    </submittedName>
</protein>
<feature type="compositionally biased region" description="Polar residues" evidence="1">
    <location>
        <begin position="732"/>
        <end position="745"/>
    </location>
</feature>
<organism evidence="2 3">
    <name type="scientific">Epichloe festucae (strain Fl1)</name>
    <dbReference type="NCBI Taxonomy" id="877507"/>
    <lineage>
        <taxon>Eukaryota</taxon>
        <taxon>Fungi</taxon>
        <taxon>Dikarya</taxon>
        <taxon>Ascomycota</taxon>
        <taxon>Pezizomycotina</taxon>
        <taxon>Sordariomycetes</taxon>
        <taxon>Hypocreomycetidae</taxon>
        <taxon>Hypocreales</taxon>
        <taxon>Clavicipitaceae</taxon>
        <taxon>Epichloe</taxon>
    </lineage>
</organism>
<dbReference type="OrthoDB" id="2922289at2759"/>